<evidence type="ECO:0000313" key="3">
    <source>
        <dbReference type="Proteomes" id="UP000186894"/>
    </source>
</evidence>
<organism evidence="2 3">
    <name type="scientific">Rhizobium oryziradicis</name>
    <dbReference type="NCBI Taxonomy" id="1867956"/>
    <lineage>
        <taxon>Bacteria</taxon>
        <taxon>Pseudomonadati</taxon>
        <taxon>Pseudomonadota</taxon>
        <taxon>Alphaproteobacteria</taxon>
        <taxon>Hyphomicrobiales</taxon>
        <taxon>Rhizobiaceae</taxon>
        <taxon>Rhizobium/Agrobacterium group</taxon>
        <taxon>Rhizobium</taxon>
    </lineage>
</organism>
<gene>
    <name evidence="2" type="ORF">BJF95_08985</name>
</gene>
<proteinExistence type="predicted"/>
<name>A0A1Q8ZRB7_9HYPH</name>
<dbReference type="Proteomes" id="UP000186894">
    <property type="component" value="Unassembled WGS sequence"/>
</dbReference>
<dbReference type="AlphaFoldDB" id="A0A1Q8ZRB7"/>
<sequence>MSILLAVFGIGFMANAAIMMPNVQSAIHQQLIAVYLVGGAIVFGLGIVVHYLKRVTEDLSYGVKKADERANKVS</sequence>
<feature type="transmembrane region" description="Helical" evidence="1">
    <location>
        <begin position="32"/>
        <end position="52"/>
    </location>
</feature>
<keyword evidence="1" id="KW-0812">Transmembrane</keyword>
<keyword evidence="3" id="KW-1185">Reference proteome</keyword>
<evidence type="ECO:0000256" key="1">
    <source>
        <dbReference type="SAM" id="Phobius"/>
    </source>
</evidence>
<protein>
    <submittedName>
        <fullName evidence="2">Uncharacterized protein</fullName>
    </submittedName>
</protein>
<dbReference type="STRING" id="1867956.BJF95_08985"/>
<keyword evidence="1" id="KW-1133">Transmembrane helix</keyword>
<reference evidence="2 3" key="1">
    <citation type="submission" date="2016-09" db="EMBL/GenBank/DDBJ databases">
        <title>Rhizobium oryziradicis sp. nov., isolated from the root of rice.</title>
        <authorList>
            <person name="Zhao J."/>
            <person name="Zhang X."/>
        </authorList>
    </citation>
    <scope>NUCLEOTIDE SEQUENCE [LARGE SCALE GENOMIC DNA]</scope>
    <source>
        <strain evidence="2 3">N19</strain>
    </source>
</reference>
<accession>A0A1Q8ZRB7</accession>
<comment type="caution">
    <text evidence="2">The sequence shown here is derived from an EMBL/GenBank/DDBJ whole genome shotgun (WGS) entry which is preliminary data.</text>
</comment>
<keyword evidence="1" id="KW-0472">Membrane</keyword>
<dbReference type="RefSeq" id="WP_075640133.1">
    <property type="nucleotide sequence ID" value="NZ_MKIM01000027.1"/>
</dbReference>
<dbReference type="EMBL" id="MKIM01000027">
    <property type="protein sequence ID" value="OLP44624.1"/>
    <property type="molecule type" value="Genomic_DNA"/>
</dbReference>
<evidence type="ECO:0000313" key="2">
    <source>
        <dbReference type="EMBL" id="OLP44624.1"/>
    </source>
</evidence>